<accession>C7N090</accession>
<dbReference type="KEGG" id="svi:Svir_26380"/>
<dbReference type="Proteomes" id="UP000000841">
    <property type="component" value="Chromosome"/>
</dbReference>
<proteinExistence type="predicted"/>
<dbReference type="AlphaFoldDB" id="C7N090"/>
<dbReference type="HOGENOM" id="CLU_1968957_0_0_11"/>
<gene>
    <name evidence="1" type="ordered locus">Svir_26380</name>
</gene>
<sequence length="127" mass="13775">MTAMAFFGASVSAPIAEAGEVNGEVGTAATCYGQKKKYNISIGVGVTGLMRTTSHCNDINIQSINRNALARGCFYRKADLQELLYCGSLKTVQQNQWTVLATNVQDDQPFRVQFEPLVGPYEGYIAA</sequence>
<reference evidence="1 2" key="1">
    <citation type="journal article" date="2009" name="Stand. Genomic Sci.">
        <title>Complete genome sequence of Saccharomonospora viridis type strain (P101).</title>
        <authorList>
            <person name="Pati A."/>
            <person name="Sikorski J."/>
            <person name="Nolan M."/>
            <person name="Lapidus A."/>
            <person name="Copeland A."/>
            <person name="Glavina Del Rio T."/>
            <person name="Lucas S."/>
            <person name="Chen F."/>
            <person name="Tice H."/>
            <person name="Pitluck S."/>
            <person name="Cheng J.F."/>
            <person name="Chertkov O."/>
            <person name="Brettin T."/>
            <person name="Han C."/>
            <person name="Detter J.C."/>
            <person name="Kuske C."/>
            <person name="Bruce D."/>
            <person name="Goodwin L."/>
            <person name="Chain P."/>
            <person name="D'haeseleer P."/>
            <person name="Chen A."/>
            <person name="Palaniappan K."/>
            <person name="Ivanova N."/>
            <person name="Mavromatis K."/>
            <person name="Mikhailova N."/>
            <person name="Rohde M."/>
            <person name="Tindall B.J."/>
            <person name="Goker M."/>
            <person name="Bristow J."/>
            <person name="Eisen J.A."/>
            <person name="Markowitz V."/>
            <person name="Hugenholtz P."/>
            <person name="Kyrpides N.C."/>
            <person name="Klenk H.P."/>
        </authorList>
    </citation>
    <scope>NUCLEOTIDE SEQUENCE [LARGE SCALE GENOMIC DNA]</scope>
    <source>
        <strain evidence="2">ATCC 15386 / DSM 43017 / JCM 3036 / NBRC 12207 / P101</strain>
    </source>
</reference>
<evidence type="ECO:0000313" key="1">
    <source>
        <dbReference type="EMBL" id="ACU97626.1"/>
    </source>
</evidence>
<dbReference type="EMBL" id="CP001683">
    <property type="protein sequence ID" value="ACU97626.1"/>
    <property type="molecule type" value="Genomic_DNA"/>
</dbReference>
<keyword evidence="2" id="KW-1185">Reference proteome</keyword>
<name>C7N090_SACVD</name>
<organism evidence="1 2">
    <name type="scientific">Saccharomonospora viridis (strain ATCC 15386 / DSM 43017 / JCM 3036 / CCUG 5913 / NBRC 12207 / NCIMB 9602 / P101)</name>
    <name type="common">Thermoactinomyces viridis</name>
    <dbReference type="NCBI Taxonomy" id="471857"/>
    <lineage>
        <taxon>Bacteria</taxon>
        <taxon>Bacillati</taxon>
        <taxon>Actinomycetota</taxon>
        <taxon>Actinomycetes</taxon>
        <taxon>Pseudonocardiales</taxon>
        <taxon>Pseudonocardiaceae</taxon>
        <taxon>Saccharomonospora</taxon>
    </lineage>
</organism>
<dbReference type="RefSeq" id="WP_015786938.1">
    <property type="nucleotide sequence ID" value="NC_013159.1"/>
</dbReference>
<protein>
    <submittedName>
        <fullName evidence="1">Uncharacterized protein</fullName>
    </submittedName>
</protein>
<evidence type="ECO:0000313" key="2">
    <source>
        <dbReference type="Proteomes" id="UP000000841"/>
    </source>
</evidence>